<dbReference type="AlphaFoldDB" id="A0A5A7VPV2"/>
<evidence type="ECO:0000313" key="2">
    <source>
        <dbReference type="EMBL" id="KAA0067715.1"/>
    </source>
</evidence>
<evidence type="ECO:0000256" key="1">
    <source>
        <dbReference type="SAM" id="Coils"/>
    </source>
</evidence>
<dbReference type="OrthoDB" id="1869436at2759"/>
<dbReference type="Proteomes" id="UP000321393">
    <property type="component" value="Unassembled WGS sequence"/>
</dbReference>
<dbReference type="GO" id="GO:0016301">
    <property type="term" value="F:kinase activity"/>
    <property type="evidence" value="ECO:0007669"/>
    <property type="project" value="UniProtKB-KW"/>
</dbReference>
<dbReference type="PANTHER" id="PTHR33018">
    <property type="entry name" value="OS10G0338966 PROTEIN-RELATED"/>
    <property type="match status" value="1"/>
</dbReference>
<reference evidence="2 3" key="1">
    <citation type="submission" date="2019-08" db="EMBL/GenBank/DDBJ databases">
        <title>Draft genome sequences of two oriental melons (Cucumis melo L. var makuwa).</title>
        <authorList>
            <person name="Kwon S.-Y."/>
        </authorList>
    </citation>
    <scope>NUCLEOTIDE SEQUENCE [LARGE SCALE GENOMIC DNA]</scope>
    <source>
        <strain evidence="3">cv. SW 3</strain>
        <tissue evidence="2">Leaf</tissue>
    </source>
</reference>
<gene>
    <name evidence="2" type="ORF">E6C27_scaffold352G00210</name>
</gene>
<keyword evidence="2" id="KW-0418">Kinase</keyword>
<name>A0A5A7VPV2_CUCMM</name>
<feature type="coiled-coil region" evidence="1">
    <location>
        <begin position="295"/>
        <end position="322"/>
    </location>
</feature>
<keyword evidence="2" id="KW-0808">Transferase</keyword>
<protein>
    <submittedName>
        <fullName evidence="2">Serine/threonine-protein kinase nek2</fullName>
    </submittedName>
</protein>
<proteinExistence type="predicted"/>
<keyword evidence="1" id="KW-0175">Coiled coil</keyword>
<dbReference type="EMBL" id="SSTE01000369">
    <property type="protein sequence ID" value="KAA0067715.1"/>
    <property type="molecule type" value="Genomic_DNA"/>
</dbReference>
<dbReference type="PANTHER" id="PTHR33018:SF31">
    <property type="entry name" value="TRANSPOSASE, PTTA_EN_SPM, PLANT"/>
    <property type="match status" value="1"/>
</dbReference>
<sequence length="503" mass="57888">MDDLYEEVGVGELNATVEETPKELKRRRGPTIMFDVTRIRSLGDKKVVRYNEDGAPIGENGAKLKSFIGSATHYHVPITYMSWKSVPAELKDKIFTTVEAAFVIDPRSRKNVLQIVGISFRQFKNWLTTKYIIPHKDEPQLLQVPPEKYFFIEQNHWEEFVRSRLSETFQFVLSLLPKKPYKIWDVLFDIWCNAPLCLRGGLHNKFLCVDRAKMWKKARVNKQGQYDNDDIQQFVHKIDEISMNTDSSSVNRHGSNDVLTQALGTKEHNGRVRRVGGYITPTTYFHSVKKTSKDEANILVENDELRRRVSELEAQIRSNLSTPLSAHGSRSRPIVLEGIEEKGKRLEVELLDKPKQKEKKGKEVMKMNEPELDVLKERDLIKMPTEKEVVCESTSTLPLALKSILRYAEKDIVDLCNINKVKMFTLVAYMMYLYSSVSRSKENMQYVFVDPSLISSGNTQESRIRNLCSRLMVSKPDQEVLAPFNPGGHWALLAINAHEDTMF</sequence>
<accession>A0A5A7VPV2</accession>
<organism evidence="2 3">
    <name type="scientific">Cucumis melo var. makuwa</name>
    <name type="common">Oriental melon</name>
    <dbReference type="NCBI Taxonomy" id="1194695"/>
    <lineage>
        <taxon>Eukaryota</taxon>
        <taxon>Viridiplantae</taxon>
        <taxon>Streptophyta</taxon>
        <taxon>Embryophyta</taxon>
        <taxon>Tracheophyta</taxon>
        <taxon>Spermatophyta</taxon>
        <taxon>Magnoliopsida</taxon>
        <taxon>eudicotyledons</taxon>
        <taxon>Gunneridae</taxon>
        <taxon>Pentapetalae</taxon>
        <taxon>rosids</taxon>
        <taxon>fabids</taxon>
        <taxon>Cucurbitales</taxon>
        <taxon>Cucurbitaceae</taxon>
        <taxon>Benincaseae</taxon>
        <taxon>Cucumis</taxon>
    </lineage>
</organism>
<evidence type="ECO:0000313" key="3">
    <source>
        <dbReference type="Proteomes" id="UP000321393"/>
    </source>
</evidence>
<comment type="caution">
    <text evidence="2">The sequence shown here is derived from an EMBL/GenBank/DDBJ whole genome shotgun (WGS) entry which is preliminary data.</text>
</comment>